<keyword evidence="3 9" id="KW-1134">Transmembrane beta strand</keyword>
<comment type="similarity">
    <text evidence="9 11">Belongs to the TonB-dependent receptor family.</text>
</comment>
<dbReference type="PANTHER" id="PTHR47234">
    <property type="match status" value="1"/>
</dbReference>
<evidence type="ECO:0000256" key="11">
    <source>
        <dbReference type="RuleBase" id="RU003357"/>
    </source>
</evidence>
<protein>
    <submittedName>
        <fullName evidence="15">TonB-dependent receptor</fullName>
    </submittedName>
</protein>
<comment type="caution">
    <text evidence="15">The sequence shown here is derived from an EMBL/GenBank/DDBJ whole genome shotgun (WGS) entry which is preliminary data.</text>
</comment>
<evidence type="ECO:0000256" key="9">
    <source>
        <dbReference type="PROSITE-ProRule" id="PRU01360"/>
    </source>
</evidence>
<evidence type="ECO:0000256" key="3">
    <source>
        <dbReference type="ARBA" id="ARBA00022452"/>
    </source>
</evidence>
<evidence type="ECO:0000256" key="4">
    <source>
        <dbReference type="ARBA" id="ARBA00022692"/>
    </source>
</evidence>
<dbReference type="EMBL" id="MIGY01000002">
    <property type="protein sequence ID" value="PPU07904.1"/>
    <property type="molecule type" value="Genomic_DNA"/>
</dbReference>
<dbReference type="Gene3D" id="2.170.130.10">
    <property type="entry name" value="TonB-dependent receptor, plug domain"/>
    <property type="match status" value="1"/>
</dbReference>
<dbReference type="InterPro" id="IPR039426">
    <property type="entry name" value="TonB-dep_rcpt-like"/>
</dbReference>
<keyword evidence="4 9" id="KW-0812">Transmembrane</keyword>
<comment type="subcellular location">
    <subcellularLocation>
        <location evidence="1 9">Cell outer membrane</location>
        <topology evidence="1 9">Multi-pass membrane protein</topology>
    </subcellularLocation>
</comment>
<evidence type="ECO:0000259" key="14">
    <source>
        <dbReference type="Pfam" id="PF07715"/>
    </source>
</evidence>
<dbReference type="InterPro" id="IPR037066">
    <property type="entry name" value="Plug_dom_sf"/>
</dbReference>
<dbReference type="AlphaFoldDB" id="A0A2S7ADT6"/>
<dbReference type="PROSITE" id="PS00430">
    <property type="entry name" value="TONB_DEPENDENT_REC_1"/>
    <property type="match status" value="1"/>
</dbReference>
<evidence type="ECO:0000313" key="16">
    <source>
        <dbReference type="Proteomes" id="UP000239204"/>
    </source>
</evidence>
<reference evidence="15 16" key="1">
    <citation type="submission" date="2016-08" db="EMBL/GenBank/DDBJ databases">
        <title>Evolution of the type three secretion system and type three effector repertoires in Xanthomonas.</title>
        <authorList>
            <person name="Merda D."/>
            <person name="Briand M."/>
            <person name="Bosis E."/>
            <person name="Rousseau C."/>
            <person name="Portier P."/>
            <person name="Jacques M.-A."/>
            <person name="Fischer-Le Saux M."/>
        </authorList>
    </citation>
    <scope>NUCLEOTIDE SEQUENCE [LARGE SCALE GENOMIC DNA]</scope>
    <source>
        <strain evidence="15 16">CFBP 7645</strain>
    </source>
</reference>
<evidence type="ECO:0000256" key="8">
    <source>
        <dbReference type="ARBA" id="ARBA00023237"/>
    </source>
</evidence>
<accession>A0A2S7ADT6</accession>
<feature type="domain" description="TonB-dependent receptor plug" evidence="14">
    <location>
        <begin position="59"/>
        <end position="180"/>
    </location>
</feature>
<dbReference type="InterPro" id="IPR000531">
    <property type="entry name" value="Beta-barrel_TonB"/>
</dbReference>
<name>A0A2S7ADT6_9XANT</name>
<dbReference type="InterPro" id="IPR012910">
    <property type="entry name" value="Plug_dom"/>
</dbReference>
<sequence length="1022" mass="108461">MLHTRLSLAAAVSAALSLSAHAQGPATDLSGIQTPSAKTLDSVSVVGSQIQGGSAAAALQVTSLDRQQVDATGATGGDELYRTIPQMGDVSFNPTNGATSSNFSRGDVGSVDLRGLGVGNTLMLLNGRRTVVHPGSQADDNLVPVLTYNANAIPVAGVSRVEVLRDGASAIYGSDAVGGVVNNVLQNNLLGGWLELRYGGAEGTSLRQSDISGAYGWDFRDGRGNVSVFLNQTRRSDLPAGDLDYAASSDKRPLFEGTRFEGVSSLDMRNTLSAWADLAVPSSFGRVTRNGNALTSAAGAFHIQPSTNGGCAAPLAQGLCVDDGARATAGADRNLRYDSATYPLSLLPSLVRRNVFVTGHYALNDDVEAYGELGWYQADTRALQSPVFTIGSTKVTIPASNYWNPFGATTLPDGSPNPNRISGLNIPASGLPVTLNNYRFMDLGPTLVKVENTQARILGGLRGHWNGWDWDSALLYSQAQVVDRQDGISSTALQRQLALSTPDAYNPFNGGDLLFPATGGDATPSSQAAQEAIRVASTRRSRTTLALGDFKLSRTDLLQLPGGDVGAAAGIEFRRETQLDDRDARVDGSLGFVDAVTGEVQTADLFGVSPTPDTRGSRNVWSAYVELAAPLISPEMEVPLVRSLDVQLAGRFERYSDFGNVAKPKIAAAWEVFDDFRVRGSWSEGFRAPNLEQVNASLVTRGNTRTDWVLCEADLRAGRISSFANCSHSGVATAQRSGNPDLDPEESTSWTAGLLWTPGNARLGRFSFSADYWSVEQTGIIGLFGEDNALILDYLLRTQGSSNPNVIRAAPTADDAAAVAGTGLAPVGTVIYVKDQYVNLRPQTVRGLDFNASWQKGTDRAGTFKVDLSATRLLEFYRDPSPEIAALIAARDAGQLNAGTSISGGGDLIGQNGTPEWKGSGSLTWQYGKFTTGAFVQYVGAVDDTGLIDSSGRPWRVDATTTGSLYVQYAFGRDQAAGTRVRLGVRNLTDETPPLAATASGYLGSLYEPYGRYWYASVRHAF</sequence>
<keyword evidence="15" id="KW-0675">Receptor</keyword>
<gene>
    <name evidence="15" type="ORF">XarjCFBP7645_09975</name>
</gene>
<keyword evidence="5 12" id="KW-0732">Signal</keyword>
<evidence type="ECO:0000256" key="5">
    <source>
        <dbReference type="ARBA" id="ARBA00022729"/>
    </source>
</evidence>
<proteinExistence type="inferred from homology"/>
<dbReference type="Gene3D" id="2.40.170.20">
    <property type="entry name" value="TonB-dependent receptor, beta-barrel domain"/>
    <property type="match status" value="1"/>
</dbReference>
<evidence type="ECO:0000256" key="7">
    <source>
        <dbReference type="ARBA" id="ARBA00023136"/>
    </source>
</evidence>
<dbReference type="Pfam" id="PF00593">
    <property type="entry name" value="TonB_dep_Rec_b-barrel"/>
    <property type="match status" value="1"/>
</dbReference>
<evidence type="ECO:0000313" key="15">
    <source>
        <dbReference type="EMBL" id="PPU07904.1"/>
    </source>
</evidence>
<feature type="short sequence motif" description="TonB box" evidence="10">
    <location>
        <begin position="42"/>
        <end position="48"/>
    </location>
</feature>
<organism evidence="15 16">
    <name type="scientific">Xanthomonas arboricola</name>
    <dbReference type="NCBI Taxonomy" id="56448"/>
    <lineage>
        <taxon>Bacteria</taxon>
        <taxon>Pseudomonadati</taxon>
        <taxon>Pseudomonadota</taxon>
        <taxon>Gammaproteobacteria</taxon>
        <taxon>Lysobacterales</taxon>
        <taxon>Lysobacteraceae</taxon>
        <taxon>Xanthomonas</taxon>
    </lineage>
</organism>
<dbReference type="Pfam" id="PF07715">
    <property type="entry name" value="Plug"/>
    <property type="match status" value="1"/>
</dbReference>
<keyword evidence="7 9" id="KW-0472">Membrane</keyword>
<evidence type="ECO:0000256" key="6">
    <source>
        <dbReference type="ARBA" id="ARBA00023077"/>
    </source>
</evidence>
<dbReference type="Proteomes" id="UP000239204">
    <property type="component" value="Unassembled WGS sequence"/>
</dbReference>
<dbReference type="SUPFAM" id="SSF56935">
    <property type="entry name" value="Porins"/>
    <property type="match status" value="1"/>
</dbReference>
<keyword evidence="6 10" id="KW-0798">TonB box</keyword>
<dbReference type="PANTHER" id="PTHR47234:SF2">
    <property type="entry name" value="TONB-DEPENDENT RECEPTOR"/>
    <property type="match status" value="1"/>
</dbReference>
<dbReference type="GO" id="GO:0009279">
    <property type="term" value="C:cell outer membrane"/>
    <property type="evidence" value="ECO:0007669"/>
    <property type="project" value="UniProtKB-SubCell"/>
</dbReference>
<evidence type="ECO:0000256" key="12">
    <source>
        <dbReference type="SAM" id="SignalP"/>
    </source>
</evidence>
<keyword evidence="8 9" id="KW-0998">Cell outer membrane</keyword>
<feature type="chain" id="PRO_5015530698" evidence="12">
    <location>
        <begin position="23"/>
        <end position="1022"/>
    </location>
</feature>
<evidence type="ECO:0000256" key="2">
    <source>
        <dbReference type="ARBA" id="ARBA00022448"/>
    </source>
</evidence>
<evidence type="ECO:0000256" key="1">
    <source>
        <dbReference type="ARBA" id="ARBA00004571"/>
    </source>
</evidence>
<dbReference type="PROSITE" id="PS52016">
    <property type="entry name" value="TONB_DEPENDENT_REC_3"/>
    <property type="match status" value="1"/>
</dbReference>
<evidence type="ECO:0000259" key="13">
    <source>
        <dbReference type="Pfam" id="PF00593"/>
    </source>
</evidence>
<feature type="domain" description="TonB-dependent receptor-like beta-barrel" evidence="13">
    <location>
        <begin position="460"/>
        <end position="988"/>
    </location>
</feature>
<feature type="signal peptide" evidence="12">
    <location>
        <begin position="1"/>
        <end position="22"/>
    </location>
</feature>
<evidence type="ECO:0000256" key="10">
    <source>
        <dbReference type="PROSITE-ProRule" id="PRU10143"/>
    </source>
</evidence>
<keyword evidence="2 9" id="KW-0813">Transport</keyword>
<dbReference type="InterPro" id="IPR010916">
    <property type="entry name" value="TonB_box_CS"/>
</dbReference>
<dbReference type="InterPro" id="IPR036942">
    <property type="entry name" value="Beta-barrel_TonB_sf"/>
</dbReference>